<dbReference type="EC" id="5.3.1.24" evidence="3 9"/>
<dbReference type="SUPFAM" id="SSF51366">
    <property type="entry name" value="Ribulose-phoshate binding barrel"/>
    <property type="match status" value="1"/>
</dbReference>
<keyword evidence="5 9" id="KW-0028">Amino-acid biosynthesis</keyword>
<evidence type="ECO:0000256" key="10">
    <source>
        <dbReference type="SAM" id="Phobius"/>
    </source>
</evidence>
<comment type="similarity">
    <text evidence="9">Belongs to the TrpF family.</text>
</comment>
<dbReference type="NCBIfam" id="NF002299">
    <property type="entry name" value="PRK01222.1-6"/>
    <property type="match status" value="1"/>
</dbReference>
<accession>A0ABM8YWQ2</accession>
<evidence type="ECO:0000256" key="8">
    <source>
        <dbReference type="ARBA" id="ARBA00023235"/>
    </source>
</evidence>
<dbReference type="CDD" id="cd00405">
    <property type="entry name" value="PRAI"/>
    <property type="match status" value="1"/>
</dbReference>
<feature type="transmembrane region" description="Helical" evidence="10">
    <location>
        <begin position="43"/>
        <end position="61"/>
    </location>
</feature>
<evidence type="ECO:0000256" key="1">
    <source>
        <dbReference type="ARBA" id="ARBA00001164"/>
    </source>
</evidence>
<dbReference type="Proteomes" id="UP000839052">
    <property type="component" value="Chromosome"/>
</dbReference>
<dbReference type="InterPro" id="IPR044643">
    <property type="entry name" value="TrpF_fam"/>
</dbReference>
<dbReference type="InterPro" id="IPR001240">
    <property type="entry name" value="PRAI_dom"/>
</dbReference>
<evidence type="ECO:0000256" key="9">
    <source>
        <dbReference type="HAMAP-Rule" id="MF_00135"/>
    </source>
</evidence>
<dbReference type="HAMAP" id="MF_00135">
    <property type="entry name" value="PRAI"/>
    <property type="match status" value="1"/>
</dbReference>
<proteinExistence type="inferred from homology"/>
<dbReference type="NCBIfam" id="NF002298">
    <property type="entry name" value="PRK01222.1-4"/>
    <property type="match status" value="1"/>
</dbReference>
<dbReference type="InterPro" id="IPR013785">
    <property type="entry name" value="Aldolase_TIM"/>
</dbReference>
<name>A0ABM8YWQ2_9PROT</name>
<keyword evidence="6 9" id="KW-0822">Tryptophan biosynthesis</keyword>
<comment type="catalytic activity">
    <reaction evidence="1 9">
        <text>N-(5-phospho-beta-D-ribosyl)anthranilate = 1-(2-carboxyphenylamino)-1-deoxy-D-ribulose 5-phosphate</text>
        <dbReference type="Rhea" id="RHEA:21540"/>
        <dbReference type="ChEBI" id="CHEBI:18277"/>
        <dbReference type="ChEBI" id="CHEBI:58613"/>
        <dbReference type="EC" id="5.3.1.24"/>
    </reaction>
</comment>
<dbReference type="RefSeq" id="WP_239795958.1">
    <property type="nucleotide sequence ID" value="NZ_OU912926.1"/>
</dbReference>
<dbReference type="Pfam" id="PF00697">
    <property type="entry name" value="PRAI"/>
    <property type="match status" value="1"/>
</dbReference>
<dbReference type="InterPro" id="IPR011060">
    <property type="entry name" value="RibuloseP-bd_barrel"/>
</dbReference>
<feature type="domain" description="N-(5'phosphoribosyl) anthranilate isomerase (PRAI)" evidence="11">
    <location>
        <begin position="4"/>
        <end position="199"/>
    </location>
</feature>
<evidence type="ECO:0000256" key="4">
    <source>
        <dbReference type="ARBA" id="ARBA00022272"/>
    </source>
</evidence>
<keyword evidence="10" id="KW-0812">Transmembrane</keyword>
<evidence type="ECO:0000313" key="13">
    <source>
        <dbReference type="Proteomes" id="UP000839052"/>
    </source>
</evidence>
<evidence type="ECO:0000256" key="7">
    <source>
        <dbReference type="ARBA" id="ARBA00023141"/>
    </source>
</evidence>
<keyword evidence="13" id="KW-1185">Reference proteome</keyword>
<evidence type="ECO:0000259" key="11">
    <source>
        <dbReference type="Pfam" id="PF00697"/>
    </source>
</evidence>
<dbReference type="GO" id="GO:0004640">
    <property type="term" value="F:phosphoribosylanthranilate isomerase activity"/>
    <property type="evidence" value="ECO:0007669"/>
    <property type="project" value="UniProtKB-EC"/>
</dbReference>
<keyword evidence="8 9" id="KW-0413">Isomerase</keyword>
<dbReference type="PANTHER" id="PTHR42894:SF1">
    <property type="entry name" value="N-(5'-PHOSPHORIBOSYL)ANTHRANILATE ISOMERASE"/>
    <property type="match status" value="1"/>
</dbReference>
<evidence type="ECO:0000256" key="2">
    <source>
        <dbReference type="ARBA" id="ARBA00004664"/>
    </source>
</evidence>
<evidence type="ECO:0000313" key="12">
    <source>
        <dbReference type="EMBL" id="CAG9931933.1"/>
    </source>
</evidence>
<evidence type="ECO:0000256" key="5">
    <source>
        <dbReference type="ARBA" id="ARBA00022605"/>
    </source>
</evidence>
<comment type="pathway">
    <text evidence="2 9">Amino-acid biosynthesis; L-tryptophan biosynthesis; L-tryptophan from chorismate: step 3/5.</text>
</comment>
<organism evidence="12 13">
    <name type="scientific">Candidatus Nitrotoga arctica</name>
    <dbReference type="NCBI Taxonomy" id="453162"/>
    <lineage>
        <taxon>Bacteria</taxon>
        <taxon>Pseudomonadati</taxon>
        <taxon>Pseudomonadota</taxon>
        <taxon>Betaproteobacteria</taxon>
        <taxon>Nitrosomonadales</taxon>
        <taxon>Gallionellaceae</taxon>
        <taxon>Candidatus Nitrotoga</taxon>
    </lineage>
</organism>
<sequence>MIRIKICGITRVEDALAAAYSGADALGLVFYDKSPRYVTLKQAALLAAAIPPFVTLVGLFVNASAEAVQEVLQQVPLDVLQFHGEEEPKFCAQFDRSYLKAVRVKYGVDLVQCAARYKDAQGLLLDAFIEGTHGGTGVSFDWTMIPQNLPLPVILSGGLHVNNVADAIKQVRPWAVDVSSGVEAAKGIKDAAKIAAFINEVKKIGLQLS</sequence>
<dbReference type="EMBL" id="OU912926">
    <property type="protein sequence ID" value="CAG9931933.1"/>
    <property type="molecule type" value="Genomic_DNA"/>
</dbReference>
<keyword evidence="10" id="KW-0472">Membrane</keyword>
<dbReference type="Gene3D" id="3.20.20.70">
    <property type="entry name" value="Aldolase class I"/>
    <property type="match status" value="1"/>
</dbReference>
<gene>
    <name evidence="9 12" type="primary">trpF</name>
    <name evidence="12" type="ORF">NTG6680_0680</name>
</gene>
<evidence type="ECO:0000256" key="3">
    <source>
        <dbReference type="ARBA" id="ARBA00012572"/>
    </source>
</evidence>
<protein>
    <recommendedName>
        <fullName evidence="4 9">N-(5'-phosphoribosyl)anthranilate isomerase</fullName>
        <shortName evidence="9">PRAI</shortName>
        <ecNumber evidence="3 9">5.3.1.24</ecNumber>
    </recommendedName>
</protein>
<keyword evidence="10" id="KW-1133">Transmembrane helix</keyword>
<reference evidence="12 13" key="1">
    <citation type="submission" date="2021-10" db="EMBL/GenBank/DDBJ databases">
        <authorList>
            <person name="Koch H."/>
        </authorList>
    </citation>
    <scope>NUCLEOTIDE SEQUENCE [LARGE SCALE GENOMIC DNA]</scope>
    <source>
        <strain evidence="12">6680</strain>
    </source>
</reference>
<keyword evidence="7 9" id="KW-0057">Aromatic amino acid biosynthesis</keyword>
<evidence type="ECO:0000256" key="6">
    <source>
        <dbReference type="ARBA" id="ARBA00022822"/>
    </source>
</evidence>
<dbReference type="PANTHER" id="PTHR42894">
    <property type="entry name" value="N-(5'-PHOSPHORIBOSYL)ANTHRANILATE ISOMERASE"/>
    <property type="match status" value="1"/>
</dbReference>